<keyword evidence="2" id="KW-1185">Reference proteome</keyword>
<dbReference type="AlphaFoldDB" id="A0A562S5T8"/>
<organism evidence="1 2">
    <name type="scientific">Desulfobotulus alkaliphilus</name>
    <dbReference type="NCBI Taxonomy" id="622671"/>
    <lineage>
        <taxon>Bacteria</taxon>
        <taxon>Pseudomonadati</taxon>
        <taxon>Thermodesulfobacteriota</taxon>
        <taxon>Desulfobacteria</taxon>
        <taxon>Desulfobacterales</taxon>
        <taxon>Desulfobacteraceae</taxon>
        <taxon>Desulfobotulus</taxon>
    </lineage>
</organism>
<protein>
    <recommendedName>
        <fullName evidence="3">Transposase</fullName>
    </recommendedName>
</protein>
<name>A0A562S5T8_9BACT</name>
<evidence type="ECO:0008006" key="3">
    <source>
        <dbReference type="Google" id="ProtNLM"/>
    </source>
</evidence>
<dbReference type="OrthoDB" id="5429596at2"/>
<feature type="non-terminal residue" evidence="1">
    <location>
        <position position="60"/>
    </location>
</feature>
<comment type="caution">
    <text evidence="1">The sequence shown here is derived from an EMBL/GenBank/DDBJ whole genome shotgun (WGS) entry which is preliminary data.</text>
</comment>
<gene>
    <name evidence="1" type="ORF">LZ24_00320</name>
</gene>
<dbReference type="Proteomes" id="UP000318307">
    <property type="component" value="Unassembled WGS sequence"/>
</dbReference>
<reference evidence="1 2" key="1">
    <citation type="submission" date="2019-07" db="EMBL/GenBank/DDBJ databases">
        <title>Genome sequencing of 100 strains of the haloalkaliphilic chemolithoautotrophic sulfur-oxidizing bacterium Thioalkalivibrio.</title>
        <authorList>
            <person name="Muyzer G."/>
        </authorList>
    </citation>
    <scope>NUCLEOTIDE SEQUENCE [LARGE SCALE GENOMIC DNA]</scope>
    <source>
        <strain evidence="1 2">ASO4-4</strain>
    </source>
</reference>
<evidence type="ECO:0000313" key="1">
    <source>
        <dbReference type="EMBL" id="TWI76699.1"/>
    </source>
</evidence>
<sequence length="60" mass="6926">MKTYAGIDLHSSNNFIVVIDNDDKRLFEKRIPNNIENVLKALEPFKNSLDGVVVESTYNW</sequence>
<accession>A0A562S5T8</accession>
<dbReference type="EMBL" id="VLLC01000002">
    <property type="protein sequence ID" value="TWI76699.1"/>
    <property type="molecule type" value="Genomic_DNA"/>
</dbReference>
<proteinExistence type="predicted"/>
<evidence type="ECO:0000313" key="2">
    <source>
        <dbReference type="Proteomes" id="UP000318307"/>
    </source>
</evidence>